<keyword evidence="8" id="KW-1185">Reference proteome</keyword>
<protein>
    <recommendedName>
        <fullName evidence="4">Pescadillo homolog</fullName>
    </recommendedName>
    <alternativeName>
        <fullName evidence="4">Nucleolar protein 7 homolog</fullName>
    </alternativeName>
</protein>
<dbReference type="CDD" id="cd17709">
    <property type="entry name" value="BRCT_pescadillo_like"/>
    <property type="match status" value="1"/>
</dbReference>
<evidence type="ECO:0000256" key="2">
    <source>
        <dbReference type="ARBA" id="ARBA00022552"/>
    </source>
</evidence>
<feature type="compositionally biased region" description="Basic and acidic residues" evidence="5">
    <location>
        <begin position="586"/>
        <end position="596"/>
    </location>
</feature>
<dbReference type="Pfam" id="PF06732">
    <property type="entry name" value="Pescadillo_N"/>
    <property type="match status" value="1"/>
</dbReference>
<dbReference type="GO" id="GO:0070545">
    <property type="term" value="C:PeBoW complex"/>
    <property type="evidence" value="ECO:0007669"/>
    <property type="project" value="TreeGrafter"/>
</dbReference>
<comment type="subunit">
    <text evidence="4">Component of the NOP7 complex, composed of ERB1, NOP7 and YTM1. Within the NOP7 complex ERB1 appears to interact directly with NOP7 and YTM1. The NOP7 complex also associates with the 66S pre-ribosome.</text>
</comment>
<comment type="function">
    <text evidence="4">Component of the NOP7 complex, which is required for maturation of the 25S and 5.8S ribosomal RNAs and formation of the 60S ribosome.</text>
</comment>
<proteinExistence type="inferred from homology"/>
<keyword evidence="1 4" id="KW-0690">Ribosome biogenesis</keyword>
<dbReference type="InterPro" id="IPR010613">
    <property type="entry name" value="PES"/>
</dbReference>
<evidence type="ECO:0000256" key="4">
    <source>
        <dbReference type="HAMAP-Rule" id="MF_03028"/>
    </source>
</evidence>
<dbReference type="Proteomes" id="UP000224634">
    <property type="component" value="Unassembled WGS sequence"/>
</dbReference>
<dbReference type="STRING" id="1447883.A0A2B7XYG7"/>
<dbReference type="InterPro" id="IPR036420">
    <property type="entry name" value="BRCT_dom_sf"/>
</dbReference>
<dbReference type="GO" id="GO:0000463">
    <property type="term" value="P:maturation of LSU-rRNA from tricistronic rRNA transcript (SSU-rRNA, 5.8S rRNA, LSU-rRNA)"/>
    <property type="evidence" value="ECO:0007669"/>
    <property type="project" value="UniProtKB-UniRule"/>
</dbReference>
<feature type="compositionally biased region" description="Acidic residues" evidence="5">
    <location>
        <begin position="506"/>
        <end position="520"/>
    </location>
</feature>
<comment type="similarity">
    <text evidence="4">Belongs to the pescadillo family.</text>
</comment>
<feature type="compositionally biased region" description="Acidic residues" evidence="5">
    <location>
        <begin position="547"/>
        <end position="561"/>
    </location>
</feature>
<dbReference type="HAMAP" id="MF_03028">
    <property type="entry name" value="Pescadillo"/>
    <property type="match status" value="1"/>
</dbReference>
<feature type="compositionally biased region" description="Basic and acidic residues" evidence="5">
    <location>
        <begin position="634"/>
        <end position="644"/>
    </location>
</feature>
<name>A0A2B7XYG7_POLH7</name>
<feature type="region of interest" description="Disordered" evidence="5">
    <location>
        <begin position="403"/>
        <end position="439"/>
    </location>
</feature>
<feature type="compositionally biased region" description="Basic residues" evidence="5">
    <location>
        <begin position="618"/>
        <end position="633"/>
    </location>
</feature>
<evidence type="ECO:0000259" key="6">
    <source>
        <dbReference type="PROSITE" id="PS50172"/>
    </source>
</evidence>
<evidence type="ECO:0000256" key="3">
    <source>
        <dbReference type="ARBA" id="ARBA00023242"/>
    </source>
</evidence>
<evidence type="ECO:0000256" key="5">
    <source>
        <dbReference type="SAM" id="MobiDB-lite"/>
    </source>
</evidence>
<dbReference type="PANTHER" id="PTHR12221:SF6">
    <property type="entry name" value="PESCADILLO HOMOLOG"/>
    <property type="match status" value="1"/>
</dbReference>
<organism evidence="7 8">
    <name type="scientific">Polytolypa hystricis (strain UAMH7299)</name>
    <dbReference type="NCBI Taxonomy" id="1447883"/>
    <lineage>
        <taxon>Eukaryota</taxon>
        <taxon>Fungi</taxon>
        <taxon>Dikarya</taxon>
        <taxon>Ascomycota</taxon>
        <taxon>Pezizomycotina</taxon>
        <taxon>Eurotiomycetes</taxon>
        <taxon>Eurotiomycetidae</taxon>
        <taxon>Onygenales</taxon>
        <taxon>Onygenales incertae sedis</taxon>
        <taxon>Polytolypa</taxon>
    </lineage>
</organism>
<feature type="compositionally biased region" description="Acidic residues" evidence="5">
    <location>
        <begin position="529"/>
        <end position="540"/>
    </location>
</feature>
<dbReference type="GO" id="GO:0030687">
    <property type="term" value="C:preribosome, large subunit precursor"/>
    <property type="evidence" value="ECO:0007669"/>
    <property type="project" value="UniProtKB-UniRule"/>
</dbReference>
<dbReference type="GO" id="GO:0005654">
    <property type="term" value="C:nucleoplasm"/>
    <property type="evidence" value="ECO:0007669"/>
    <property type="project" value="UniProtKB-SubCell"/>
</dbReference>
<keyword evidence="3 4" id="KW-0539">Nucleus</keyword>
<dbReference type="OrthoDB" id="10264910at2759"/>
<dbReference type="Gene3D" id="3.40.50.10190">
    <property type="entry name" value="BRCT domain"/>
    <property type="match status" value="1"/>
</dbReference>
<keyword evidence="2 4" id="KW-0698">rRNA processing</keyword>
<dbReference type="GO" id="GO:0000466">
    <property type="term" value="P:maturation of 5.8S rRNA from tricistronic rRNA transcript (SSU-rRNA, 5.8S rRNA, LSU-rRNA)"/>
    <property type="evidence" value="ECO:0007669"/>
    <property type="project" value="UniProtKB-UniRule"/>
</dbReference>
<accession>A0A2B7XYG7</accession>
<dbReference type="PROSITE" id="PS50172">
    <property type="entry name" value="BRCT"/>
    <property type="match status" value="1"/>
</dbReference>
<sequence length="685" mass="77509">MGKIKKKGASGQAKNFITRTQAVRKLQISLPDFRRLCIFKGIYPREPRNKKKASKTATPSTTFYYTRDIQYLLHEPLLAKFREQKALSKKIARSLGRGEVGDAARLEKTFAPKITLDHIIKERYPTFIDALRDLDDALSLLFLFANLPSTTTVPPKTIARCQRLCHEFQHYLITTNSLRKSFLSIKGIYYQATVQGQDIMWLVPYRFVQRVTGDVDFRIMGTFVEFYTTLLSFVNFRLYTSIGLVYPPKFDAKRDEGGAELGAFTLEGRKMDAQKAIEPEQPNGSVDKASTDIQAKVDTILEKVQLNKEQDVHITDAQEENNDAIDTFEATGPEADILPQPELSGDEAGSLFVPFTFFISREAPRPPLEFLLRAFGCKRIGWDSVLGEGAFTHDEADTRITHQIVDRPPLSESALPPLPSNPTEGTEATPRIRPGTRVPGRTYVQPQWIWDCVNEGKLLRPDLYAPGATLPPHLSPWVKPSTGGYDPRAPLEEQEEEGEAQRIAEEEGFESEGEESEEEVDMAKNLLADNDEDVSEEESVDGGMDVADSEDDSEEDDEDEIMVDKFAGADDEPEEASSGDEDEEETARTQHQRELEAEAAGLPFSSAVGAEASEKDSKKKKKGPLAKKHASKKKKEEEELERQRMMMSRKKRKLFDKMQYSNKKRDEEAEKLRRKRRKLEEELKK</sequence>
<dbReference type="SUPFAM" id="SSF52113">
    <property type="entry name" value="BRCT domain"/>
    <property type="match status" value="1"/>
</dbReference>
<feature type="compositionally biased region" description="Acidic residues" evidence="5">
    <location>
        <begin position="569"/>
        <end position="585"/>
    </location>
</feature>
<reference evidence="7 8" key="1">
    <citation type="submission" date="2017-10" db="EMBL/GenBank/DDBJ databases">
        <title>Comparative genomics in systemic dimorphic fungi from Ajellomycetaceae.</title>
        <authorList>
            <person name="Munoz J.F."/>
            <person name="Mcewen J.G."/>
            <person name="Clay O.K."/>
            <person name="Cuomo C.A."/>
        </authorList>
    </citation>
    <scope>NUCLEOTIDE SEQUENCE [LARGE SCALE GENOMIC DNA]</scope>
    <source>
        <strain evidence="7 8">UAMH7299</strain>
    </source>
</reference>
<dbReference type="GO" id="GO:0043021">
    <property type="term" value="F:ribonucleoprotein complex binding"/>
    <property type="evidence" value="ECO:0007669"/>
    <property type="project" value="UniProtKB-UniRule"/>
</dbReference>
<dbReference type="AlphaFoldDB" id="A0A2B7XYG7"/>
<dbReference type="InterPro" id="IPR001357">
    <property type="entry name" value="BRCT_dom"/>
</dbReference>
<gene>
    <name evidence="4" type="primary">NOP7</name>
    <name evidence="7" type="ORF">AJ80_06074</name>
</gene>
<evidence type="ECO:0000313" key="8">
    <source>
        <dbReference type="Proteomes" id="UP000224634"/>
    </source>
</evidence>
<feature type="region of interest" description="Disordered" evidence="5">
    <location>
        <begin position="470"/>
        <end position="685"/>
    </location>
</feature>
<comment type="subcellular location">
    <subcellularLocation>
        <location evidence="4">Nucleus</location>
        <location evidence="4">Nucleolus</location>
    </subcellularLocation>
    <subcellularLocation>
        <location evidence="4">Nucleus</location>
        <location evidence="4">Nucleoplasm</location>
    </subcellularLocation>
</comment>
<evidence type="ECO:0000313" key="7">
    <source>
        <dbReference type="EMBL" id="PGH14070.1"/>
    </source>
</evidence>
<dbReference type="GO" id="GO:0003723">
    <property type="term" value="F:RNA binding"/>
    <property type="evidence" value="ECO:0007669"/>
    <property type="project" value="TreeGrafter"/>
</dbReference>
<evidence type="ECO:0000256" key="1">
    <source>
        <dbReference type="ARBA" id="ARBA00022517"/>
    </source>
</evidence>
<feature type="domain" description="BRCT" evidence="6">
    <location>
        <begin position="347"/>
        <end position="466"/>
    </location>
</feature>
<comment type="caution">
    <text evidence="7">The sequence shown here is derived from an EMBL/GenBank/DDBJ whole genome shotgun (WGS) entry which is preliminary data.</text>
</comment>
<dbReference type="PANTHER" id="PTHR12221">
    <property type="entry name" value="PESCADILLO - RELATED"/>
    <property type="match status" value="1"/>
</dbReference>
<dbReference type="EMBL" id="PDNA01000097">
    <property type="protein sequence ID" value="PGH14070.1"/>
    <property type="molecule type" value="Genomic_DNA"/>
</dbReference>